<keyword evidence="2" id="KW-1185">Reference proteome</keyword>
<accession>A0A976UAS4</accession>
<dbReference type="KEGG" id="vg:80545011"/>
<dbReference type="Proteomes" id="UP001156973">
    <property type="component" value="Segment"/>
</dbReference>
<dbReference type="EMBL" id="ON649701">
    <property type="protein sequence ID" value="UVF62460.1"/>
    <property type="molecule type" value="Genomic_DNA"/>
</dbReference>
<organism evidence="1 2">
    <name type="scientific">Nitrososphaeria virus YSH_922147</name>
    <dbReference type="NCBI Taxonomy" id="3071323"/>
    <lineage>
        <taxon>Viruses</taxon>
        <taxon>Duplodnaviria</taxon>
        <taxon>Heunggongvirae</taxon>
        <taxon>Uroviricota</taxon>
        <taxon>Caudoviricetes</taxon>
        <taxon>Juravirales</taxon>
        <taxon>Yangangviridae</taxon>
        <taxon>Mathaucavirus</taxon>
        <taxon>Mathaucavirus yangshanense</taxon>
    </lineage>
</organism>
<proteinExistence type="predicted"/>
<sequence length="85" mass="10087">MNPNPIFSNLKNYIWNRYENICADFVEHLDGKKHDDEFFETVEKFALEKLTKEAYVELAHHNELVRKSCGFGDCKYHPCCLRGFE</sequence>
<evidence type="ECO:0000313" key="2">
    <source>
        <dbReference type="Proteomes" id="UP001156973"/>
    </source>
</evidence>
<protein>
    <submittedName>
        <fullName evidence="1">Uncharacterized protein</fullName>
    </submittedName>
</protein>
<name>A0A976UAS4_9CAUD</name>
<reference evidence="1 2" key="1">
    <citation type="submission" date="2022-05" db="EMBL/GenBank/DDBJ databases">
        <title>Diverse viruses of marine archaea discovered using metagenomics.</title>
        <authorList>
            <person name="Zhou Y."/>
        </authorList>
    </citation>
    <scope>NUCLEOTIDE SEQUENCE [LARGE SCALE GENOMIC DNA]</scope>
    <source>
        <strain evidence="1">YSH_922147</strain>
    </source>
</reference>
<evidence type="ECO:0000313" key="1">
    <source>
        <dbReference type="EMBL" id="UVF62460.1"/>
    </source>
</evidence>